<dbReference type="RefSeq" id="WP_379810741.1">
    <property type="nucleotide sequence ID" value="NZ_JBHUPC010000012.1"/>
</dbReference>
<comment type="caution">
    <text evidence="1">The sequence shown here is derived from an EMBL/GenBank/DDBJ whole genome shotgun (WGS) entry which is preliminary data.</text>
</comment>
<evidence type="ECO:0000313" key="2">
    <source>
        <dbReference type="Proteomes" id="UP001597534"/>
    </source>
</evidence>
<sequence length="307" mass="35700">MDFINDSESITLFSAYIKLQELKAINHLERIKQIVVRWEIEDLCKGVSDLELYKYCLDNNIALYRNTRLHMKAFWNNEDKVLFGSANVTGKGVGEAANCNFELNGLAEGIKIEDLYYLNKVIASSEYVDNELYGKIKEVVDKTVQPIIEFPELTTKKGTVDHFLMSQLPMCKSPDDLYDIARKDDEYDTFEQNCAAHDLAIYNINPLIEYPLFKEELKAKFNSHPFILALKEYIKAQEFSSLRYGGVVDWIQINTTTVPTPQRWEIKKEEIVNNLYNWICEFDSNFTWDVPGARSQVIFYKKEFLNS</sequence>
<evidence type="ECO:0000313" key="1">
    <source>
        <dbReference type="EMBL" id="MFD2891188.1"/>
    </source>
</evidence>
<keyword evidence="2" id="KW-1185">Reference proteome</keyword>
<dbReference type="Gene3D" id="3.30.870.10">
    <property type="entry name" value="Endonuclease Chain A"/>
    <property type="match status" value="1"/>
</dbReference>
<evidence type="ECO:0008006" key="3">
    <source>
        <dbReference type="Google" id="ProtNLM"/>
    </source>
</evidence>
<dbReference type="EMBL" id="JBHUPC010000012">
    <property type="protein sequence ID" value="MFD2891188.1"/>
    <property type="molecule type" value="Genomic_DNA"/>
</dbReference>
<organism evidence="1 2">
    <name type="scientific">Flavobacterium chuncheonense</name>
    <dbReference type="NCBI Taxonomy" id="2026653"/>
    <lineage>
        <taxon>Bacteria</taxon>
        <taxon>Pseudomonadati</taxon>
        <taxon>Bacteroidota</taxon>
        <taxon>Flavobacteriia</taxon>
        <taxon>Flavobacteriales</taxon>
        <taxon>Flavobacteriaceae</taxon>
        <taxon>Flavobacterium</taxon>
    </lineage>
</organism>
<gene>
    <name evidence="1" type="ORF">ACFS5J_04080</name>
</gene>
<proteinExistence type="predicted"/>
<name>A0ABW5YJP4_9FLAO</name>
<dbReference type="Proteomes" id="UP001597534">
    <property type="component" value="Unassembled WGS sequence"/>
</dbReference>
<protein>
    <recommendedName>
        <fullName evidence="3">Phospholipase D-like domain-containing protein</fullName>
    </recommendedName>
</protein>
<accession>A0ABW5YJP4</accession>
<reference evidence="2" key="1">
    <citation type="journal article" date="2019" name="Int. J. Syst. Evol. Microbiol.">
        <title>The Global Catalogue of Microorganisms (GCM) 10K type strain sequencing project: providing services to taxonomists for standard genome sequencing and annotation.</title>
        <authorList>
            <consortium name="The Broad Institute Genomics Platform"/>
            <consortium name="The Broad Institute Genome Sequencing Center for Infectious Disease"/>
            <person name="Wu L."/>
            <person name="Ma J."/>
        </authorList>
    </citation>
    <scope>NUCLEOTIDE SEQUENCE [LARGE SCALE GENOMIC DNA]</scope>
    <source>
        <strain evidence="2">KCTC 22671</strain>
    </source>
</reference>